<proteinExistence type="predicted"/>
<accession>A0A0D2IYP2</accession>
<dbReference type="PANTHER" id="PTHR34144:SF7">
    <property type="entry name" value="EXPORT PROTEIN (CAP59), PUTATIVE (AFU_ORTHOLOGUE AFUA_7G05020)-RELATED"/>
    <property type="match status" value="1"/>
</dbReference>
<evidence type="ECO:0000313" key="2">
    <source>
        <dbReference type="EMBL" id="KIY93012.1"/>
    </source>
</evidence>
<evidence type="ECO:0000256" key="1">
    <source>
        <dbReference type="SAM" id="MobiDB-lite"/>
    </source>
</evidence>
<protein>
    <submittedName>
        <fullName evidence="2">Uncharacterized protein</fullName>
    </submittedName>
</protein>
<feature type="region of interest" description="Disordered" evidence="1">
    <location>
        <begin position="153"/>
        <end position="189"/>
    </location>
</feature>
<sequence>MVGAEAFRRGLRFRSHLPGECMASECSLLCDDMHRAGLKRIVVDPMVVTTYQQEPKAAIYAKENLWSEVTKINATSWKDVSSAPAIDWSDATWRVNYTQVECCDLAPDRDQVDWSKCRRQDLMAPTGNFTARFAKLCDVPCERRQQLLGALTRRGRPSHRVGQPGAAGGAGGGGGSSGGGGGGGSGLVEQWVKPKGEQEELVALMAYCPTCSV</sequence>
<name>A0A0D2IYP2_9CHLO</name>
<reference evidence="2 3" key="1">
    <citation type="journal article" date="2013" name="BMC Genomics">
        <title>Reconstruction of the lipid metabolism for the microalga Monoraphidium neglectum from its genome sequence reveals characteristics suitable for biofuel production.</title>
        <authorList>
            <person name="Bogen C."/>
            <person name="Al-Dilaimi A."/>
            <person name="Albersmeier A."/>
            <person name="Wichmann J."/>
            <person name="Grundmann M."/>
            <person name="Rupp O."/>
            <person name="Lauersen K.J."/>
            <person name="Blifernez-Klassen O."/>
            <person name="Kalinowski J."/>
            <person name="Goesmann A."/>
            <person name="Mussgnug J.H."/>
            <person name="Kruse O."/>
        </authorList>
    </citation>
    <scope>NUCLEOTIDE SEQUENCE [LARGE SCALE GENOMIC DNA]</scope>
    <source>
        <strain evidence="2 3">SAG 48.87</strain>
    </source>
</reference>
<dbReference type="EMBL" id="KK105117">
    <property type="protein sequence ID" value="KIY93012.1"/>
    <property type="molecule type" value="Genomic_DNA"/>
</dbReference>
<dbReference type="GeneID" id="25732565"/>
<keyword evidence="3" id="KW-1185">Reference proteome</keyword>
<dbReference type="OrthoDB" id="262547at2759"/>
<dbReference type="RefSeq" id="XP_013892032.1">
    <property type="nucleotide sequence ID" value="XM_014036578.1"/>
</dbReference>
<dbReference type="KEGG" id="mng:MNEG_14952"/>
<gene>
    <name evidence="2" type="ORF">MNEG_14952</name>
</gene>
<dbReference type="AlphaFoldDB" id="A0A0D2IYP2"/>
<dbReference type="PANTHER" id="PTHR34144">
    <property type="entry name" value="CHROMOSOME 8, WHOLE GENOME SHOTGUN SEQUENCE"/>
    <property type="match status" value="1"/>
</dbReference>
<evidence type="ECO:0000313" key="3">
    <source>
        <dbReference type="Proteomes" id="UP000054498"/>
    </source>
</evidence>
<feature type="compositionally biased region" description="Gly residues" evidence="1">
    <location>
        <begin position="165"/>
        <end position="186"/>
    </location>
</feature>
<dbReference type="InterPro" id="IPR021047">
    <property type="entry name" value="Mannosyltransferase_CMT1"/>
</dbReference>
<dbReference type="Proteomes" id="UP000054498">
    <property type="component" value="Unassembled WGS sequence"/>
</dbReference>
<organism evidence="2 3">
    <name type="scientific">Monoraphidium neglectum</name>
    <dbReference type="NCBI Taxonomy" id="145388"/>
    <lineage>
        <taxon>Eukaryota</taxon>
        <taxon>Viridiplantae</taxon>
        <taxon>Chlorophyta</taxon>
        <taxon>core chlorophytes</taxon>
        <taxon>Chlorophyceae</taxon>
        <taxon>CS clade</taxon>
        <taxon>Sphaeropleales</taxon>
        <taxon>Selenastraceae</taxon>
        <taxon>Monoraphidium</taxon>
    </lineage>
</organism>